<keyword evidence="4" id="KW-1185">Reference proteome</keyword>
<gene>
    <name evidence="3" type="ORF">GCK32_007452</name>
</gene>
<sequence>IYHLTGDYDPSNGISIYIENPSQVELYKGLTTNASHIVKSAGSFEYPEFIYGTYVVIFYNSSDGSAVKFSWNKGRFTTTLTMSPIDSGFIMSQDYLPEHPISAFEQQFSIELITDSSHMTGIRIEFLKPLGQGHGTLQMQQYNKLLNEIPYPAADGETVFEQCGTRMIISYVSPGGSSNGLYARYSRGSQVCNHGPRIMKSYIAFLTALLCTLLC</sequence>
<evidence type="ECO:0000259" key="1">
    <source>
        <dbReference type="Pfam" id="PF23059"/>
    </source>
</evidence>
<dbReference type="InterPro" id="IPR059057">
    <property type="entry name" value="CUB_M02D8_5_6th"/>
</dbReference>
<feature type="domain" description="M02D8-5-like seventh CUB" evidence="2">
    <location>
        <begin position="80"/>
        <end position="187"/>
    </location>
</feature>
<protein>
    <submittedName>
        <fullName evidence="3">Uncharacterized protein</fullName>
    </submittedName>
</protein>
<evidence type="ECO:0000313" key="3">
    <source>
        <dbReference type="EMBL" id="KAK5976100.1"/>
    </source>
</evidence>
<dbReference type="AlphaFoldDB" id="A0AAN8FFH0"/>
<evidence type="ECO:0000313" key="4">
    <source>
        <dbReference type="Proteomes" id="UP001331761"/>
    </source>
</evidence>
<name>A0AAN8FFH0_TRICO</name>
<dbReference type="InterPro" id="IPR059056">
    <property type="entry name" value="CUB_M02D8_5_7th"/>
</dbReference>
<feature type="non-terminal residue" evidence="3">
    <location>
        <position position="1"/>
    </location>
</feature>
<reference evidence="3 4" key="1">
    <citation type="submission" date="2019-10" db="EMBL/GenBank/DDBJ databases">
        <title>Assembly and Annotation for the nematode Trichostrongylus colubriformis.</title>
        <authorList>
            <person name="Martin J."/>
        </authorList>
    </citation>
    <scope>NUCLEOTIDE SEQUENCE [LARGE SCALE GENOMIC DNA]</scope>
    <source>
        <strain evidence="3">G859</strain>
        <tissue evidence="3">Whole worm</tissue>
    </source>
</reference>
<comment type="caution">
    <text evidence="3">The sequence shown here is derived from an EMBL/GenBank/DDBJ whole genome shotgun (WGS) entry which is preliminary data.</text>
</comment>
<dbReference type="EMBL" id="WIXE01012205">
    <property type="protein sequence ID" value="KAK5976100.1"/>
    <property type="molecule type" value="Genomic_DNA"/>
</dbReference>
<dbReference type="Proteomes" id="UP001331761">
    <property type="component" value="Unassembled WGS sequence"/>
</dbReference>
<feature type="domain" description="M02D8-5-like sixth CUB" evidence="1">
    <location>
        <begin position="1"/>
        <end position="73"/>
    </location>
</feature>
<organism evidence="3 4">
    <name type="scientific">Trichostrongylus colubriformis</name>
    <name type="common">Black scour worm</name>
    <dbReference type="NCBI Taxonomy" id="6319"/>
    <lineage>
        <taxon>Eukaryota</taxon>
        <taxon>Metazoa</taxon>
        <taxon>Ecdysozoa</taxon>
        <taxon>Nematoda</taxon>
        <taxon>Chromadorea</taxon>
        <taxon>Rhabditida</taxon>
        <taxon>Rhabditina</taxon>
        <taxon>Rhabditomorpha</taxon>
        <taxon>Strongyloidea</taxon>
        <taxon>Trichostrongylidae</taxon>
        <taxon>Trichostrongylus</taxon>
    </lineage>
</organism>
<evidence type="ECO:0000259" key="2">
    <source>
        <dbReference type="Pfam" id="PF23068"/>
    </source>
</evidence>
<dbReference type="Pfam" id="PF23068">
    <property type="entry name" value="CUB_M02D8_5_7th"/>
    <property type="match status" value="1"/>
</dbReference>
<dbReference type="Pfam" id="PF23059">
    <property type="entry name" value="CUB_M02D8_5_6th"/>
    <property type="match status" value="1"/>
</dbReference>
<accession>A0AAN8FFH0</accession>
<proteinExistence type="predicted"/>